<evidence type="ECO:0000313" key="2">
    <source>
        <dbReference type="EMBL" id="CAB3405867.1"/>
    </source>
</evidence>
<feature type="region of interest" description="Disordered" evidence="1">
    <location>
        <begin position="186"/>
        <end position="237"/>
    </location>
</feature>
<sequence>MIKRRHSRRCSPSPKRKRIESSPNRRKSSSDVVRPPPEFPTFDYEARCPTFTKFVELDPEDVTFSNSTLITLQHELEDMLAQCAMNMRRTKGELQFLNHGDYPKEDLKKRQFLICGLPEEDEEDDFNQFPPYHIPTRFWTWCKKDFLKNVDGEYLRSFKEMIVDKYTSKGIEQYLVNEPWKYRKRAASKGSRSANKTPKRVSISNEVSCSNGTTPKSNGRRISITRSQSSKDSVNNNKITPVIDSMVMSACKEYKDTPCRRASTKAEIEVKIENEEEDDEPEISFNQKLSPNGISPKSIKKERDGEIILNGNSNGFHSPGSDSRENGFIPNGVTPFRNCLTNGKLNGEKTGPKRKNGEKSPDLSMNDCEDMPPPLALEDFDAKAIGSKIVAKLIEGGILPESSALVFEQMSTSANERNCFELSKLSLNEDGREEADDPSVDELSAELKRCQLELLELQPQLNAAVSMAWRRAKSQYAFWHTYEQYKAADYDLFRLGVNMYRELPRKLPALLEQPILKEAMKRRNREARFHYGCTYRRHPKYRWKSRFLPSTSRKRASNSP</sequence>
<dbReference type="Proteomes" id="UP000494206">
    <property type="component" value="Unassembled WGS sequence"/>
</dbReference>
<accession>A0A8S1EVJ4</accession>
<reference evidence="2 3" key="1">
    <citation type="submission" date="2020-04" db="EMBL/GenBank/DDBJ databases">
        <authorList>
            <person name="Laetsch R D."/>
            <person name="Stevens L."/>
            <person name="Kumar S."/>
            <person name="Blaxter L. M."/>
        </authorList>
    </citation>
    <scope>NUCLEOTIDE SEQUENCE [LARGE SCALE GENOMIC DNA]</scope>
</reference>
<protein>
    <submittedName>
        <fullName evidence="2">Uncharacterized protein</fullName>
    </submittedName>
</protein>
<dbReference type="EMBL" id="CADEPM010000005">
    <property type="protein sequence ID" value="CAB3405867.1"/>
    <property type="molecule type" value="Genomic_DNA"/>
</dbReference>
<feature type="region of interest" description="Disordered" evidence="1">
    <location>
        <begin position="312"/>
        <end position="331"/>
    </location>
</feature>
<feature type="compositionally biased region" description="Basic and acidic residues" evidence="1">
    <location>
        <begin position="346"/>
        <end position="361"/>
    </location>
</feature>
<feature type="compositionally biased region" description="Basic residues" evidence="1">
    <location>
        <begin position="1"/>
        <end position="18"/>
    </location>
</feature>
<feature type="compositionally biased region" description="Polar residues" evidence="1">
    <location>
        <begin position="224"/>
        <end position="237"/>
    </location>
</feature>
<feature type="region of interest" description="Disordered" evidence="1">
    <location>
        <begin position="1"/>
        <end position="38"/>
    </location>
</feature>
<name>A0A8S1EVJ4_9PELO</name>
<gene>
    <name evidence="2" type="ORF">CBOVIS_LOCUS8012</name>
</gene>
<proteinExistence type="predicted"/>
<feature type="region of interest" description="Disordered" evidence="1">
    <location>
        <begin position="274"/>
        <end position="297"/>
    </location>
</feature>
<evidence type="ECO:0000256" key="1">
    <source>
        <dbReference type="SAM" id="MobiDB-lite"/>
    </source>
</evidence>
<feature type="region of interest" description="Disordered" evidence="1">
    <location>
        <begin position="339"/>
        <end position="374"/>
    </location>
</feature>
<dbReference type="OrthoDB" id="5858960at2759"/>
<feature type="compositionally biased region" description="Polar residues" evidence="1">
    <location>
        <begin position="284"/>
        <end position="295"/>
    </location>
</feature>
<feature type="compositionally biased region" description="Polar residues" evidence="1">
    <location>
        <begin position="190"/>
        <end position="217"/>
    </location>
</feature>
<dbReference type="AlphaFoldDB" id="A0A8S1EVJ4"/>
<comment type="caution">
    <text evidence="2">The sequence shown here is derived from an EMBL/GenBank/DDBJ whole genome shotgun (WGS) entry which is preliminary data.</text>
</comment>
<organism evidence="2 3">
    <name type="scientific">Caenorhabditis bovis</name>
    <dbReference type="NCBI Taxonomy" id="2654633"/>
    <lineage>
        <taxon>Eukaryota</taxon>
        <taxon>Metazoa</taxon>
        <taxon>Ecdysozoa</taxon>
        <taxon>Nematoda</taxon>
        <taxon>Chromadorea</taxon>
        <taxon>Rhabditida</taxon>
        <taxon>Rhabditina</taxon>
        <taxon>Rhabditomorpha</taxon>
        <taxon>Rhabditoidea</taxon>
        <taxon>Rhabditidae</taxon>
        <taxon>Peloderinae</taxon>
        <taxon>Caenorhabditis</taxon>
    </lineage>
</organism>
<keyword evidence="3" id="KW-1185">Reference proteome</keyword>
<evidence type="ECO:0000313" key="3">
    <source>
        <dbReference type="Proteomes" id="UP000494206"/>
    </source>
</evidence>